<dbReference type="WBParaSite" id="L893_g15499.t1">
    <property type="protein sequence ID" value="L893_g15499.t1"/>
    <property type="gene ID" value="L893_g15499"/>
</dbReference>
<feature type="transmembrane region" description="Helical" evidence="2">
    <location>
        <begin position="64"/>
        <end position="83"/>
    </location>
</feature>
<dbReference type="Proteomes" id="UP000095287">
    <property type="component" value="Unplaced"/>
</dbReference>
<accession>A0A1I7YEC0</accession>
<keyword evidence="3" id="KW-1185">Reference proteome</keyword>
<feature type="region of interest" description="Disordered" evidence="1">
    <location>
        <begin position="118"/>
        <end position="147"/>
    </location>
</feature>
<feature type="transmembrane region" description="Helical" evidence="2">
    <location>
        <begin position="38"/>
        <end position="57"/>
    </location>
</feature>
<keyword evidence="2" id="KW-0812">Transmembrane</keyword>
<dbReference type="AlphaFoldDB" id="A0A1I7YEC0"/>
<proteinExistence type="predicted"/>
<evidence type="ECO:0000256" key="2">
    <source>
        <dbReference type="SAM" id="Phobius"/>
    </source>
</evidence>
<evidence type="ECO:0000313" key="3">
    <source>
        <dbReference type="Proteomes" id="UP000095287"/>
    </source>
</evidence>
<feature type="transmembrane region" description="Helical" evidence="2">
    <location>
        <begin position="95"/>
        <end position="114"/>
    </location>
</feature>
<keyword evidence="2" id="KW-0472">Membrane</keyword>
<sequence length="147" mass="16916">MAFIYTLLNYAFPGHVLKLVFKREFALDTMHNLFCRQFGIWALFAGVVSVAAPNFTVKHQKDYVASRVMTQGFFFLLNVYGHWGSETIYSHNHISPFMISGFYITFLLSVFYKLKRTADSETSQGEVPEEHEVLTEDEEEKGKPKSS</sequence>
<evidence type="ECO:0000313" key="4">
    <source>
        <dbReference type="WBParaSite" id="L893_g15499.t1"/>
    </source>
</evidence>
<protein>
    <submittedName>
        <fullName evidence="4">Elongation of very long chain fatty acids protein</fullName>
    </submittedName>
</protein>
<reference evidence="4" key="1">
    <citation type="submission" date="2016-11" db="UniProtKB">
        <authorList>
            <consortium name="WormBaseParasite"/>
        </authorList>
    </citation>
    <scope>IDENTIFICATION</scope>
</reference>
<feature type="compositionally biased region" description="Basic and acidic residues" evidence="1">
    <location>
        <begin position="128"/>
        <end position="147"/>
    </location>
</feature>
<evidence type="ECO:0000256" key="1">
    <source>
        <dbReference type="SAM" id="MobiDB-lite"/>
    </source>
</evidence>
<name>A0A1I7YEC0_9BILA</name>
<keyword evidence="2" id="KW-1133">Transmembrane helix</keyword>
<organism evidence="3 4">
    <name type="scientific">Steinernema glaseri</name>
    <dbReference type="NCBI Taxonomy" id="37863"/>
    <lineage>
        <taxon>Eukaryota</taxon>
        <taxon>Metazoa</taxon>
        <taxon>Ecdysozoa</taxon>
        <taxon>Nematoda</taxon>
        <taxon>Chromadorea</taxon>
        <taxon>Rhabditida</taxon>
        <taxon>Tylenchina</taxon>
        <taxon>Panagrolaimomorpha</taxon>
        <taxon>Strongyloidoidea</taxon>
        <taxon>Steinernematidae</taxon>
        <taxon>Steinernema</taxon>
    </lineage>
</organism>